<name>A0A0F8EJP7_METMZ</name>
<dbReference type="EMBL" id="JJPD01000104">
    <property type="protein sequence ID" value="KKG41080.1"/>
    <property type="molecule type" value="Genomic_DNA"/>
</dbReference>
<dbReference type="Proteomes" id="UP000033878">
    <property type="component" value="Unassembled WGS sequence"/>
</dbReference>
<sequence length="72" mass="8012">MHSVEPCCPEVPPEEAEEENTAVWEGSPIHTVGYSIIFRARAKSPVSLSIHISTLASTKRGRTSRKYQCILE</sequence>
<dbReference type="RefSeq" id="WP_052273693.1">
    <property type="nucleotide sequence ID" value="NZ_CP117032.1"/>
</dbReference>
<evidence type="ECO:0000313" key="7">
    <source>
        <dbReference type="EMBL" id="KKG48031.1"/>
    </source>
</evidence>
<gene>
    <name evidence="2" type="ORF">DU34_02880</name>
    <name evidence="5" type="ORF">DU35_03045</name>
    <name evidence="7" type="ORF">DU36_15350</name>
    <name evidence="8" type="ORF">DU38_15000</name>
    <name evidence="6" type="ORF">DU39_15400</name>
    <name evidence="4" type="ORF">DU41_01140</name>
    <name evidence="9" type="ORF">DU46_01210</name>
    <name evidence="3" type="ORF">DU49_15850</name>
    <name evidence="12" type="ORF">DU51_05520</name>
    <name evidence="13" type="ORF">DU60_00265</name>
    <name evidence="10" type="ORF">DU61_01115</name>
    <name evidence="11" type="ORF">DU62_14905</name>
</gene>
<evidence type="ECO:0000313" key="12">
    <source>
        <dbReference type="EMBL" id="KKH07122.1"/>
    </source>
</evidence>
<proteinExistence type="predicted"/>
<dbReference type="EMBL" id="JJPN01000146">
    <property type="protein sequence ID" value="KKG68882.1"/>
    <property type="molecule type" value="Genomic_DNA"/>
</dbReference>
<evidence type="ECO:0000313" key="14">
    <source>
        <dbReference type="Proteomes" id="UP000033878"/>
    </source>
</evidence>
<dbReference type="EMBL" id="JJPY01000093">
    <property type="protein sequence ID" value="KKH07122.1"/>
    <property type="molecule type" value="Genomic_DNA"/>
</dbReference>
<evidence type="ECO:0000313" key="3">
    <source>
        <dbReference type="EMBL" id="KKG27713.1"/>
    </source>
</evidence>
<dbReference type="EMBL" id="JJPZ01000167">
    <property type="protein sequence ID" value="KKH05602.1"/>
    <property type="molecule type" value="Genomic_DNA"/>
</dbReference>
<dbReference type="Proteomes" id="UP000034243">
    <property type="component" value="Unassembled WGS sequence"/>
</dbReference>
<dbReference type="AlphaFoldDB" id="A0A0F8EJP7"/>
<evidence type="ECO:0000313" key="25">
    <source>
        <dbReference type="Proteomes" id="UP000034944"/>
    </source>
</evidence>
<evidence type="ECO:0000313" key="19">
    <source>
        <dbReference type="Proteomes" id="UP000034195"/>
    </source>
</evidence>
<evidence type="ECO:0000313" key="5">
    <source>
        <dbReference type="EMBL" id="KKG41080.1"/>
    </source>
</evidence>
<organism evidence="4 22">
    <name type="scientific">Methanosarcina mazei</name>
    <name type="common">Methanosarcina frisia</name>
    <dbReference type="NCBI Taxonomy" id="2209"/>
    <lineage>
        <taxon>Archaea</taxon>
        <taxon>Methanobacteriati</taxon>
        <taxon>Methanobacteriota</taxon>
        <taxon>Stenosarchaea group</taxon>
        <taxon>Methanomicrobia</taxon>
        <taxon>Methanosarcinales</taxon>
        <taxon>Methanosarcinaceae</taxon>
        <taxon>Methanosarcina</taxon>
    </lineage>
</organism>
<evidence type="ECO:0000313" key="20">
    <source>
        <dbReference type="Proteomes" id="UP000034243"/>
    </source>
</evidence>
<evidence type="ECO:0000313" key="24">
    <source>
        <dbReference type="Proteomes" id="UP000034921"/>
    </source>
</evidence>
<evidence type="ECO:0000313" key="8">
    <source>
        <dbReference type="EMBL" id="KKG53722.1"/>
    </source>
</evidence>
<dbReference type="Proteomes" id="UP000034921">
    <property type="component" value="Unassembled WGS sequence"/>
</dbReference>
<evidence type="ECO:0000313" key="17">
    <source>
        <dbReference type="Proteomes" id="UP000034074"/>
    </source>
</evidence>
<evidence type="ECO:0000313" key="23">
    <source>
        <dbReference type="Proteomes" id="UP000034820"/>
    </source>
</evidence>
<feature type="region of interest" description="Disordered" evidence="1">
    <location>
        <begin position="1"/>
        <end position="21"/>
    </location>
</feature>
<evidence type="ECO:0000313" key="2">
    <source>
        <dbReference type="EMBL" id="KKG19551.1"/>
    </source>
</evidence>
<evidence type="ECO:0000313" key="9">
    <source>
        <dbReference type="EMBL" id="KKG68882.1"/>
    </source>
</evidence>
<evidence type="ECO:0000313" key="18">
    <source>
        <dbReference type="Proteomes" id="UP000034151"/>
    </source>
</evidence>
<dbReference type="EMBL" id="JJPQ01000073">
    <property type="protein sequence ID" value="KKG82472.1"/>
    <property type="molecule type" value="Genomic_DNA"/>
</dbReference>
<dbReference type="Proteomes" id="UP000034577">
    <property type="component" value="Unassembled WGS sequence"/>
</dbReference>
<dbReference type="Proteomes" id="UP000034047">
    <property type="component" value="Unassembled WGS sequence"/>
</dbReference>
<evidence type="ECO:0000313" key="15">
    <source>
        <dbReference type="Proteomes" id="UP000033889"/>
    </source>
</evidence>
<accession>A0A0F8EJP7</accession>
<evidence type="ECO:0000313" key="11">
    <source>
        <dbReference type="EMBL" id="KKH05602.1"/>
    </source>
</evidence>
<dbReference type="Proteomes" id="UP000033889">
    <property type="component" value="Unassembled WGS sequence"/>
</dbReference>
<dbReference type="EMBL" id="JJPE01000145">
    <property type="protein sequence ID" value="KKG40912.1"/>
    <property type="molecule type" value="Genomic_DNA"/>
</dbReference>
<dbReference type="Proteomes" id="UP000034074">
    <property type="component" value="Unassembled WGS sequence"/>
</dbReference>
<dbReference type="Proteomes" id="UP000034944">
    <property type="component" value="Unassembled WGS sequence"/>
</dbReference>
<evidence type="ECO:0000313" key="10">
    <source>
        <dbReference type="EMBL" id="KKG82472.1"/>
    </source>
</evidence>
<evidence type="ECO:0000313" key="6">
    <source>
        <dbReference type="EMBL" id="KKG42470.1"/>
    </source>
</evidence>
<dbReference type="Proteomes" id="UP000034195">
    <property type="component" value="Unassembled WGS sequence"/>
</dbReference>
<dbReference type="EMBL" id="JJQE01000133">
    <property type="protein sequence ID" value="KKH26107.1"/>
    <property type="molecule type" value="Genomic_DNA"/>
</dbReference>
<dbReference type="Proteomes" id="UP000034151">
    <property type="component" value="Unassembled WGS sequence"/>
</dbReference>
<dbReference type="EMBL" id="JJPB01000146">
    <property type="protein sequence ID" value="KKG27713.1"/>
    <property type="molecule type" value="Genomic_DNA"/>
</dbReference>
<dbReference type="Proteomes" id="UP000034820">
    <property type="component" value="Unassembled WGS sequence"/>
</dbReference>
<dbReference type="EMBL" id="JJOU01000006">
    <property type="protein sequence ID" value="KKG19551.1"/>
    <property type="molecule type" value="Genomic_DNA"/>
</dbReference>
<evidence type="ECO:0000313" key="16">
    <source>
        <dbReference type="Proteomes" id="UP000034047"/>
    </source>
</evidence>
<dbReference type="Proteomes" id="UP000034667">
    <property type="component" value="Unassembled WGS sequence"/>
</dbReference>
<dbReference type="EMBL" id="JJPH01000132">
    <property type="protein sequence ID" value="KKG48031.1"/>
    <property type="molecule type" value="Genomic_DNA"/>
</dbReference>
<evidence type="ECO:0000256" key="1">
    <source>
        <dbReference type="SAM" id="MobiDB-lite"/>
    </source>
</evidence>
<dbReference type="EMBL" id="JJPG01000051">
    <property type="protein sequence ID" value="KKG53722.1"/>
    <property type="molecule type" value="Genomic_DNA"/>
</dbReference>
<evidence type="ECO:0000313" key="22">
    <source>
        <dbReference type="Proteomes" id="UP000034667"/>
    </source>
</evidence>
<dbReference type="GeneID" id="68904096"/>
<dbReference type="EMBL" id="JJPF01000081">
    <property type="protein sequence ID" value="KKG42470.1"/>
    <property type="molecule type" value="Genomic_DNA"/>
</dbReference>
<evidence type="ECO:0000313" key="21">
    <source>
        <dbReference type="Proteomes" id="UP000034577"/>
    </source>
</evidence>
<comment type="caution">
    <text evidence="4">The sequence shown here is derived from an EMBL/GenBank/DDBJ whole genome shotgun (WGS) entry which is preliminary data.</text>
</comment>
<protein>
    <submittedName>
        <fullName evidence="4">Uncharacterized protein</fullName>
    </submittedName>
</protein>
<evidence type="ECO:0000313" key="13">
    <source>
        <dbReference type="EMBL" id="KKH26107.1"/>
    </source>
</evidence>
<reference evidence="14 15" key="1">
    <citation type="journal article" date="2015" name="ISME J.">
        <title>Genomic and phenotypic differentiation among Methanosarcina mazei populations from Columbia River sediment.</title>
        <authorList>
            <person name="Youngblut N.D."/>
            <person name="Wirth J.S."/>
            <person name="Henriksen J.R."/>
            <person name="Smith M."/>
            <person name="Simon H."/>
            <person name="Metcalf W.W."/>
            <person name="Whitaker R.J."/>
        </authorList>
    </citation>
    <scope>NUCLEOTIDE SEQUENCE [LARGE SCALE GENOMIC DNA]</scope>
    <source>
        <strain evidence="13 24">1.F.M.0.5</strain>
        <strain evidence="2 16">2.F.T.2.6</strain>
        <strain evidence="3 14">3.F.A.1A.3</strain>
        <strain evidence="5 21">3.F.A.2.12</strain>
        <strain evidence="4 22">3.F.A.2.3</strain>
        <strain evidence="6 18">3.F.A.2.5</strain>
        <strain evidence="8 19">3.F.A.2.6</strain>
        <strain evidence="7 20">3.F.A.2.7</strain>
        <strain evidence="9 17">3.H.A.1A.2</strain>
        <strain evidence="10 15">3.H.A.2.5</strain>
        <strain evidence="12 23">3.H.T.1A.1</strain>
        <strain evidence="11 25">3.H.T.1A.2</strain>
    </source>
</reference>
<evidence type="ECO:0000313" key="4">
    <source>
        <dbReference type="EMBL" id="KKG40912.1"/>
    </source>
</evidence>